<name>A0A9Q5JGA3_9LACT</name>
<evidence type="ECO:0000313" key="1">
    <source>
        <dbReference type="EMBL" id="OFI46755.1"/>
    </source>
</evidence>
<keyword evidence="2" id="KW-1185">Reference proteome</keyword>
<proteinExistence type="predicted"/>
<protein>
    <submittedName>
        <fullName evidence="1">Uncharacterized protein</fullName>
    </submittedName>
</protein>
<comment type="caution">
    <text evidence="1">The sequence shown here is derived from an EMBL/GenBank/DDBJ whole genome shotgun (WGS) entry which is preliminary data.</text>
</comment>
<gene>
    <name evidence="1" type="ORF">BG262_02860</name>
</gene>
<dbReference type="Proteomes" id="UP000177273">
    <property type="component" value="Unassembled WGS sequence"/>
</dbReference>
<sequence length="235" mass="27124">MDEIIKYITLHNEAPPFIGQDDKGNYVLQGRSDLATGEVFEYECGKMKLTANNHTNTLLSLMKFIATADELDDHELLDLSDKEVVKFMERLFEKVLRAYFGEPQTFHKVTALKILTDNPQIVNEAIYNLVSDSKETKRDYDSIVNGLDGEQFNDPYISMAYELANHYKKRPYELIAEWSTSELVVAYAKISNDASLSNYRSWSSSQKEYKPKQPKKQVFFFKEVEGEVEDDNNQT</sequence>
<dbReference type="EMBL" id="MKIQ01000027">
    <property type="protein sequence ID" value="OFI46755.1"/>
    <property type="molecule type" value="Genomic_DNA"/>
</dbReference>
<dbReference type="RefSeq" id="WP_070787888.1">
    <property type="nucleotide sequence ID" value="NZ_MKIQ01000027.1"/>
</dbReference>
<organism evidence="1 2">
    <name type="scientific">Floricoccus penangensis</name>
    <dbReference type="NCBI Taxonomy" id="1859475"/>
    <lineage>
        <taxon>Bacteria</taxon>
        <taxon>Bacillati</taxon>
        <taxon>Bacillota</taxon>
        <taxon>Bacilli</taxon>
        <taxon>Lactobacillales</taxon>
        <taxon>Streptococcaceae</taxon>
        <taxon>Floricoccus</taxon>
    </lineage>
</organism>
<dbReference type="AlphaFoldDB" id="A0A9Q5JGA3"/>
<reference evidence="2" key="1">
    <citation type="submission" date="2016-09" db="EMBL/GenBank/DDBJ databases">
        <title>Draft genome sequence of a novel species of the family Streptococcaceae isolated from flowers.</title>
        <authorList>
            <person name="Chuah L.-O."/>
            <person name="Yap K.-P."/>
            <person name="Thong K.L."/>
            <person name="Liong M.T."/>
            <person name="Ahmad R."/>
            <person name="Rusul G."/>
        </authorList>
    </citation>
    <scope>NUCLEOTIDE SEQUENCE [LARGE SCALE GENOMIC DNA]</scope>
    <source>
        <strain evidence="2">HibF3</strain>
    </source>
</reference>
<evidence type="ECO:0000313" key="2">
    <source>
        <dbReference type="Proteomes" id="UP000177273"/>
    </source>
</evidence>
<accession>A0A9Q5JGA3</accession>
<dbReference type="OrthoDB" id="9974915at2"/>